<comment type="caution">
    <text evidence="1">The sequence shown here is derived from an EMBL/GenBank/DDBJ whole genome shotgun (WGS) entry which is preliminary data.</text>
</comment>
<dbReference type="EMBL" id="PCSD01000031">
    <property type="protein sequence ID" value="PIP33970.1"/>
    <property type="molecule type" value="Genomic_DNA"/>
</dbReference>
<proteinExistence type="predicted"/>
<evidence type="ECO:0000313" key="1">
    <source>
        <dbReference type="EMBL" id="PIP33970.1"/>
    </source>
</evidence>
<dbReference type="Gene3D" id="3.40.50.10320">
    <property type="entry name" value="LmbE-like"/>
    <property type="match status" value="1"/>
</dbReference>
<dbReference type="InterPro" id="IPR024078">
    <property type="entry name" value="LmbE-like_dom_sf"/>
</dbReference>
<protein>
    <recommendedName>
        <fullName evidence="3">GlcNAc-PI de-N-acetylase</fullName>
    </recommendedName>
</protein>
<reference evidence="1 2" key="1">
    <citation type="submission" date="2017-09" db="EMBL/GenBank/DDBJ databases">
        <title>Depth-based differentiation of microbial function through sediment-hosted aquifers and enrichment of novel symbionts in the deep terrestrial subsurface.</title>
        <authorList>
            <person name="Probst A.J."/>
            <person name="Ladd B."/>
            <person name="Jarett J.K."/>
            <person name="Geller-Mcgrath D.E."/>
            <person name="Sieber C.M."/>
            <person name="Emerson J.B."/>
            <person name="Anantharaman K."/>
            <person name="Thomas B.C."/>
            <person name="Malmstrom R."/>
            <person name="Stieglmeier M."/>
            <person name="Klingl A."/>
            <person name="Woyke T."/>
            <person name="Ryan C.M."/>
            <person name="Banfield J.F."/>
        </authorList>
    </citation>
    <scope>NUCLEOTIDE SEQUENCE [LARGE SCALE GENOMIC DNA]</scope>
    <source>
        <strain evidence="1">CG23_combo_of_CG06-09_8_20_14_all_49_15</strain>
    </source>
</reference>
<organism evidence="1 2">
    <name type="scientific">Candidatus Falkowbacteria bacterium CG23_combo_of_CG06-09_8_20_14_all_49_15</name>
    <dbReference type="NCBI Taxonomy" id="1974572"/>
    <lineage>
        <taxon>Bacteria</taxon>
        <taxon>Candidatus Falkowiibacteriota</taxon>
    </lineage>
</organism>
<evidence type="ECO:0000313" key="2">
    <source>
        <dbReference type="Proteomes" id="UP000230729"/>
    </source>
</evidence>
<accession>A0A2G9ZN29</accession>
<dbReference type="Proteomes" id="UP000230729">
    <property type="component" value="Unassembled WGS sequence"/>
</dbReference>
<evidence type="ECO:0008006" key="3">
    <source>
        <dbReference type="Google" id="ProtNLM"/>
    </source>
</evidence>
<sequence length="180" mass="20182">MGGCLLSYPLIKWEIISLCRGGDPDRAPKFQRVCERYGALGRMADFDDEGRVDLAASVPALEKIIAGFLSGHAYDYIFTHGAGGEYGHERHRGVHQAVVNLLASGRLRAREVFFFHYRRRPRPDGSLAPRAQSDWLLPLPPAIFAAKQRIMTGIYGFAPDGIDTRYCPNPEAYKIFENKL</sequence>
<gene>
    <name evidence="1" type="ORF">COX22_01480</name>
</gene>
<dbReference type="AlphaFoldDB" id="A0A2G9ZN29"/>
<dbReference type="SUPFAM" id="SSF102588">
    <property type="entry name" value="LmbE-like"/>
    <property type="match status" value="1"/>
</dbReference>
<name>A0A2G9ZN29_9BACT</name>